<sequence>MLRSLLAIALASVALPAWAAPPRVVTDIAAVHSLVSRVMEGVAEPELLIPAGASPHFYALKPSDARKLRDAQIVIKIGPQLSPWMDRPLTSLARGAKRLRLMELPGTITLAARTGATFEPHMDHGDHHPDGEEGGHDHAHEAVDPHAWLDPENGKVWLPVIADALSELDPEHAAEYRANARTGAAEIDKAMADTRATLASVQDLNFIVFHDAYQYFEHRFGLRAAGAIALSDASPPGPARIAELRERVAALKVTCALTEPQFDLDLVQTVFEGHDLKTAVVDPAGSGIPLGPDMYPDLIRSVGTALASCN</sequence>
<keyword evidence="5" id="KW-0406">Ion transport</keyword>
<evidence type="ECO:0000256" key="1">
    <source>
        <dbReference type="ARBA" id="ARBA00011028"/>
    </source>
</evidence>
<feature type="signal peptide" evidence="6">
    <location>
        <begin position="1"/>
        <end position="19"/>
    </location>
</feature>
<keyword evidence="5" id="KW-0864">Zinc transport</keyword>
<accession>A0A2A2GP70</accession>
<feature type="chain" id="PRO_5012403738" description="High-affinity zinc uptake system protein ZnuA" evidence="6">
    <location>
        <begin position="20"/>
        <end position="310"/>
    </location>
</feature>
<evidence type="ECO:0000313" key="7">
    <source>
        <dbReference type="EMBL" id="PAU98799.1"/>
    </source>
</evidence>
<dbReference type="InterPro" id="IPR050492">
    <property type="entry name" value="Bact_metal-bind_prot9"/>
</dbReference>
<name>A0A2A2GP70_9RHOB</name>
<evidence type="ECO:0000313" key="8">
    <source>
        <dbReference type="Proteomes" id="UP000218023"/>
    </source>
</evidence>
<dbReference type="InterPro" id="IPR006127">
    <property type="entry name" value="ZnuA-like"/>
</dbReference>
<evidence type="ECO:0000256" key="6">
    <source>
        <dbReference type="SAM" id="SignalP"/>
    </source>
</evidence>
<comment type="similarity">
    <text evidence="1">Belongs to the bacterial solute-binding protein 9 family.</text>
</comment>
<dbReference type="GO" id="GO:0046872">
    <property type="term" value="F:metal ion binding"/>
    <property type="evidence" value="ECO:0007669"/>
    <property type="project" value="InterPro"/>
</dbReference>
<dbReference type="SUPFAM" id="SSF53807">
    <property type="entry name" value="Helical backbone' metal receptor"/>
    <property type="match status" value="1"/>
</dbReference>
<proteinExistence type="inferred from homology"/>
<evidence type="ECO:0000256" key="3">
    <source>
        <dbReference type="ARBA" id="ARBA00022448"/>
    </source>
</evidence>
<comment type="caution">
    <text evidence="7">The sequence shown here is derived from an EMBL/GenBank/DDBJ whole genome shotgun (WGS) entry which is preliminary data.</text>
</comment>
<keyword evidence="5" id="KW-0862">Zinc</keyword>
<dbReference type="PANTHER" id="PTHR42953:SF3">
    <property type="entry name" value="HIGH-AFFINITY ZINC UPTAKE SYSTEM PROTEIN ZNUA"/>
    <property type="match status" value="1"/>
</dbReference>
<dbReference type="GO" id="GO:0006829">
    <property type="term" value="P:zinc ion transport"/>
    <property type="evidence" value="ECO:0007669"/>
    <property type="project" value="UniProtKB-KW"/>
</dbReference>
<dbReference type="Proteomes" id="UP000218023">
    <property type="component" value="Unassembled WGS sequence"/>
</dbReference>
<dbReference type="EMBL" id="NSJZ01000001">
    <property type="protein sequence ID" value="PAU98799.1"/>
    <property type="molecule type" value="Genomic_DNA"/>
</dbReference>
<dbReference type="RefSeq" id="WP_095638518.1">
    <property type="nucleotide sequence ID" value="NZ_NSJZ01000001.1"/>
</dbReference>
<gene>
    <name evidence="7" type="ORF">CK240_01290</name>
</gene>
<dbReference type="OrthoDB" id="7346865at2"/>
<keyword evidence="3" id="KW-0813">Transport</keyword>
<keyword evidence="8" id="KW-1185">Reference proteome</keyword>
<keyword evidence="4 6" id="KW-0732">Signal</keyword>
<evidence type="ECO:0000256" key="5">
    <source>
        <dbReference type="ARBA" id="ARBA00022906"/>
    </source>
</evidence>
<evidence type="ECO:0000256" key="4">
    <source>
        <dbReference type="ARBA" id="ARBA00022729"/>
    </source>
</evidence>
<dbReference type="AlphaFoldDB" id="A0A2A2GP70"/>
<evidence type="ECO:0000256" key="2">
    <source>
        <dbReference type="ARBA" id="ARBA00015915"/>
    </source>
</evidence>
<dbReference type="Pfam" id="PF01297">
    <property type="entry name" value="ZnuA"/>
    <property type="match status" value="1"/>
</dbReference>
<reference evidence="7 8" key="1">
    <citation type="submission" date="2017-09" db="EMBL/GenBank/DDBJ databases">
        <title>Paracoccus alkalisoli sp. nov., isolated from saline alkaline soil.</title>
        <authorList>
            <person name="Dong X."/>
            <person name="Zhang G."/>
        </authorList>
    </citation>
    <scope>NUCLEOTIDE SEQUENCE [LARGE SCALE GENOMIC DNA]</scope>
    <source>
        <strain evidence="7 8">WN007</strain>
    </source>
</reference>
<organism evidence="7 8">
    <name type="scientific">Paracoccus salipaludis</name>
    <dbReference type="NCBI Taxonomy" id="2032623"/>
    <lineage>
        <taxon>Bacteria</taxon>
        <taxon>Pseudomonadati</taxon>
        <taxon>Pseudomonadota</taxon>
        <taxon>Alphaproteobacteria</taxon>
        <taxon>Rhodobacterales</taxon>
        <taxon>Paracoccaceae</taxon>
        <taxon>Paracoccus</taxon>
    </lineage>
</organism>
<dbReference type="PANTHER" id="PTHR42953">
    <property type="entry name" value="HIGH-AFFINITY ZINC UPTAKE SYSTEM PROTEIN ZNUA-RELATED"/>
    <property type="match status" value="1"/>
</dbReference>
<dbReference type="Gene3D" id="3.40.50.1980">
    <property type="entry name" value="Nitrogenase molybdenum iron protein domain"/>
    <property type="match status" value="2"/>
</dbReference>
<protein>
    <recommendedName>
        <fullName evidence="2">High-affinity zinc uptake system protein ZnuA</fullName>
    </recommendedName>
</protein>